<protein>
    <submittedName>
        <fullName evidence="1">Uncharacterized protein</fullName>
    </submittedName>
</protein>
<name>A0A7W5FBM0_9ACTN</name>
<proteinExistence type="predicted"/>
<evidence type="ECO:0000313" key="1">
    <source>
        <dbReference type="EMBL" id="MBB3092336.1"/>
    </source>
</evidence>
<dbReference type="AlphaFoldDB" id="A0A7W5FBM0"/>
<accession>A0A7W5FBM0</accession>
<organism evidence="1 2">
    <name type="scientific">Nocardioides albus</name>
    <dbReference type="NCBI Taxonomy" id="1841"/>
    <lineage>
        <taxon>Bacteria</taxon>
        <taxon>Bacillati</taxon>
        <taxon>Actinomycetota</taxon>
        <taxon>Actinomycetes</taxon>
        <taxon>Propionibacteriales</taxon>
        <taxon>Nocardioidaceae</taxon>
        <taxon>Nocardioides</taxon>
    </lineage>
</organism>
<comment type="caution">
    <text evidence="1">The sequence shown here is derived from an EMBL/GenBank/DDBJ whole genome shotgun (WGS) entry which is preliminary data.</text>
</comment>
<sequence>MSAAKSWDLTWVATLLEGLPNVELHGFSVDAEPRLAVAKAVGTSGRRPVVRLSIRPAGYEAARVLAESLHLSEHMTADTEDGLGLLVRHTWAGWEPNASTEVDVWVEISTTQRVWSEAVA</sequence>
<reference evidence="1 2" key="1">
    <citation type="submission" date="2020-08" db="EMBL/GenBank/DDBJ databases">
        <title>Genomic Encyclopedia of Type Strains, Phase III (KMG-III): the genomes of soil and plant-associated and newly described type strains.</title>
        <authorList>
            <person name="Whitman W."/>
        </authorList>
    </citation>
    <scope>NUCLEOTIDE SEQUENCE [LARGE SCALE GENOMIC DNA]</scope>
    <source>
        <strain evidence="1 2">CECT 3302</strain>
    </source>
</reference>
<dbReference type="RefSeq" id="WP_183552257.1">
    <property type="nucleotide sequence ID" value="NZ_BMQT01000005.1"/>
</dbReference>
<gene>
    <name evidence="1" type="ORF">FHS12_005315</name>
</gene>
<dbReference type="Proteomes" id="UP000577707">
    <property type="component" value="Unassembled WGS sequence"/>
</dbReference>
<dbReference type="EMBL" id="JACHXG010000022">
    <property type="protein sequence ID" value="MBB3092336.1"/>
    <property type="molecule type" value="Genomic_DNA"/>
</dbReference>
<keyword evidence="2" id="KW-1185">Reference proteome</keyword>
<evidence type="ECO:0000313" key="2">
    <source>
        <dbReference type="Proteomes" id="UP000577707"/>
    </source>
</evidence>